<reference evidence="5 8" key="2">
    <citation type="submission" date="2019-02" db="EMBL/GenBank/DDBJ databases">
        <title>Complete genome sequence of Desulfobacter hydrogenophilus AcRS1.</title>
        <authorList>
            <person name="Marietou A."/>
            <person name="Lund M.B."/>
            <person name="Marshall I.P.G."/>
            <person name="Schreiber L."/>
            <person name="Jorgensen B."/>
        </authorList>
    </citation>
    <scope>NUCLEOTIDE SEQUENCE [LARGE SCALE GENOMIC DNA]</scope>
    <source>
        <strain evidence="5 8">AcRS1</strain>
    </source>
</reference>
<keyword evidence="2" id="KW-0813">Transport</keyword>
<keyword evidence="8" id="KW-1185">Reference proteome</keyword>
<dbReference type="GO" id="GO:0033539">
    <property type="term" value="P:fatty acid beta-oxidation using acyl-CoA dehydrogenase"/>
    <property type="evidence" value="ECO:0007669"/>
    <property type="project" value="TreeGrafter"/>
</dbReference>
<dbReference type="PANTHER" id="PTHR43153:SF1">
    <property type="entry name" value="ELECTRON TRANSFER FLAVOPROTEIN SUBUNIT ALPHA, MITOCHONDRIAL"/>
    <property type="match status" value="1"/>
</dbReference>
<feature type="binding site" evidence="3">
    <location>
        <begin position="251"/>
        <end position="252"/>
    </location>
    <ligand>
        <name>FAD</name>
        <dbReference type="ChEBI" id="CHEBI:57692"/>
    </ligand>
</feature>
<organism evidence="6 7">
    <name type="scientific">Desulfobacter hydrogenophilus</name>
    <dbReference type="NCBI Taxonomy" id="2291"/>
    <lineage>
        <taxon>Bacteria</taxon>
        <taxon>Pseudomonadati</taxon>
        <taxon>Thermodesulfobacteriota</taxon>
        <taxon>Desulfobacteria</taxon>
        <taxon>Desulfobacterales</taxon>
        <taxon>Desulfobacteraceae</taxon>
        <taxon>Desulfobacter</taxon>
    </lineage>
</organism>
<dbReference type="Pfam" id="PF01012">
    <property type="entry name" value="ETF"/>
    <property type="match status" value="1"/>
</dbReference>
<keyword evidence="3" id="KW-0285">Flavoprotein</keyword>
<comment type="cofactor">
    <cofactor evidence="3">
        <name>FAD</name>
        <dbReference type="ChEBI" id="CHEBI:57692"/>
    </cofactor>
    <text evidence="3">Binds 1 FAD per dimer.</text>
</comment>
<dbReference type="InterPro" id="IPR014730">
    <property type="entry name" value="ETF_a/b_N"/>
</dbReference>
<dbReference type="InterPro" id="IPR014729">
    <property type="entry name" value="Rossmann-like_a/b/a_fold"/>
</dbReference>
<feature type="binding site" evidence="3">
    <location>
        <position position="226"/>
    </location>
    <ligand>
        <name>FAD</name>
        <dbReference type="ChEBI" id="CHEBI:57692"/>
    </ligand>
</feature>
<evidence type="ECO:0000256" key="3">
    <source>
        <dbReference type="PIRSR" id="PIRSR000089-1"/>
    </source>
</evidence>
<dbReference type="Gene3D" id="3.40.50.1220">
    <property type="entry name" value="TPP-binding domain"/>
    <property type="match status" value="1"/>
</dbReference>
<feature type="binding site" evidence="3">
    <location>
        <begin position="282"/>
        <end position="289"/>
    </location>
    <ligand>
        <name>FAD</name>
        <dbReference type="ChEBI" id="CHEBI:57692"/>
    </ligand>
</feature>
<dbReference type="CDD" id="cd01715">
    <property type="entry name" value="ETF_alpha"/>
    <property type="match status" value="1"/>
</dbReference>
<dbReference type="Proteomes" id="UP000248798">
    <property type="component" value="Unassembled WGS sequence"/>
</dbReference>
<gene>
    <name evidence="6" type="ORF">DO021_15180</name>
    <name evidence="5" type="ORF">EYB58_12225</name>
</gene>
<keyword evidence="2" id="KW-0249">Electron transport</keyword>
<evidence type="ECO:0000256" key="1">
    <source>
        <dbReference type="ARBA" id="ARBA00005817"/>
    </source>
</evidence>
<dbReference type="SMART" id="SM00893">
    <property type="entry name" value="ETF"/>
    <property type="match status" value="1"/>
</dbReference>
<sequence>MRAQMSKKSTGKDIWVLGDYRNYFKNRVTLQILARARTLAEKTGGRVCGVVFGHDVGGYTSEYISHGADLVYVIDHPRLKSYGIETFTNLLIGLARDMKPDIILIGATRFGQEVAPRVAKRLDTGLTADCIDLEVDDKQRLVQIAPSFGGNLIARILTPKARPQMATVRPGTFHELPHDDTAQGEVITLDLPEDLPIERIRCTHSEYQPVKTMGIEKADIVITGGRGMGSKGKFKKLFDLAGLLNAEVGATRPVVHAGWVGHEALVGQAGKHIRPKVLFSFGISGAIQHTAALMDADFIVAVNKNPDAMMMKLADVAIVADANQVCSGIIRALKEKIRD</sequence>
<evidence type="ECO:0000256" key="2">
    <source>
        <dbReference type="ARBA" id="ARBA00022982"/>
    </source>
</evidence>
<dbReference type="GO" id="GO:0009055">
    <property type="term" value="F:electron transfer activity"/>
    <property type="evidence" value="ECO:0007669"/>
    <property type="project" value="InterPro"/>
</dbReference>
<dbReference type="EMBL" id="QLNI01000031">
    <property type="protein sequence ID" value="RAM01152.1"/>
    <property type="molecule type" value="Genomic_DNA"/>
</dbReference>
<dbReference type="InterPro" id="IPR001308">
    <property type="entry name" value="ETF_a/FixB"/>
</dbReference>
<proteinExistence type="inferred from homology"/>
<feature type="domain" description="Electron transfer flavoprotein alpha/beta-subunit N-terminal" evidence="4">
    <location>
        <begin position="14"/>
        <end position="199"/>
    </location>
</feature>
<dbReference type="GO" id="GO:0050660">
    <property type="term" value="F:flavin adenine dinucleotide binding"/>
    <property type="evidence" value="ECO:0007669"/>
    <property type="project" value="InterPro"/>
</dbReference>
<dbReference type="EMBL" id="CP036313">
    <property type="protein sequence ID" value="QBH13623.1"/>
    <property type="molecule type" value="Genomic_DNA"/>
</dbReference>
<dbReference type="PANTHER" id="PTHR43153">
    <property type="entry name" value="ELECTRON TRANSFER FLAVOPROTEIN ALPHA"/>
    <property type="match status" value="1"/>
</dbReference>
<dbReference type="SUPFAM" id="SSF52402">
    <property type="entry name" value="Adenine nucleotide alpha hydrolases-like"/>
    <property type="match status" value="1"/>
</dbReference>
<evidence type="ECO:0000313" key="7">
    <source>
        <dbReference type="Proteomes" id="UP000248798"/>
    </source>
</evidence>
<dbReference type="Pfam" id="PF00766">
    <property type="entry name" value="ETF_alpha"/>
    <property type="match status" value="1"/>
</dbReference>
<dbReference type="InterPro" id="IPR029035">
    <property type="entry name" value="DHS-like_NAD/FAD-binding_dom"/>
</dbReference>
<dbReference type="Gene3D" id="3.40.50.620">
    <property type="entry name" value="HUPs"/>
    <property type="match status" value="1"/>
</dbReference>
<dbReference type="AlphaFoldDB" id="A0A328FCL8"/>
<reference evidence="6 7" key="1">
    <citation type="submission" date="2018-06" db="EMBL/GenBank/DDBJ databases">
        <title>Complete Genome Sequence of Desulfobacter hydrogenophilus (DSM3380).</title>
        <authorList>
            <person name="Marietou A."/>
            <person name="Schreiber L."/>
            <person name="Marshall I."/>
            <person name="Jorgensen B."/>
        </authorList>
    </citation>
    <scope>NUCLEOTIDE SEQUENCE [LARGE SCALE GENOMIC DNA]</scope>
    <source>
        <strain evidence="6 7">DSM 3380</strain>
    </source>
</reference>
<evidence type="ECO:0000313" key="6">
    <source>
        <dbReference type="EMBL" id="RAM01152.1"/>
    </source>
</evidence>
<dbReference type="OrthoDB" id="9770286at2"/>
<keyword evidence="3" id="KW-0274">FAD</keyword>
<comment type="similarity">
    <text evidence="1">Belongs to the ETF alpha-subunit/FixB family.</text>
</comment>
<dbReference type="Proteomes" id="UP000293902">
    <property type="component" value="Chromosome"/>
</dbReference>
<feature type="binding site" evidence="3">
    <location>
        <position position="303"/>
    </location>
    <ligand>
        <name>FAD</name>
        <dbReference type="ChEBI" id="CHEBI:57692"/>
    </ligand>
</feature>
<dbReference type="InterPro" id="IPR033947">
    <property type="entry name" value="ETF_alpha_N"/>
</dbReference>
<evidence type="ECO:0000313" key="8">
    <source>
        <dbReference type="Proteomes" id="UP000293902"/>
    </source>
</evidence>
<dbReference type="SUPFAM" id="SSF52467">
    <property type="entry name" value="DHS-like NAD/FAD-binding domain"/>
    <property type="match status" value="1"/>
</dbReference>
<dbReference type="InterPro" id="IPR014731">
    <property type="entry name" value="ETF_asu_C"/>
</dbReference>
<protein>
    <submittedName>
        <fullName evidence="6">Electron transfer flavoprotein subunit alpha/FixB family protein</fullName>
    </submittedName>
</protein>
<accession>A0A328FCL8</accession>
<evidence type="ECO:0000259" key="4">
    <source>
        <dbReference type="SMART" id="SM00893"/>
    </source>
</evidence>
<evidence type="ECO:0000313" key="5">
    <source>
        <dbReference type="EMBL" id="QBH13623.1"/>
    </source>
</evidence>
<dbReference type="PIRSF" id="PIRSF000089">
    <property type="entry name" value="Electra_flavoP_a"/>
    <property type="match status" value="1"/>
</dbReference>
<name>A0A328FCL8_9BACT</name>